<name>A9C0D9_DELAS</name>
<gene>
    <name evidence="1" type="ordered locus">Daci_4074</name>
</gene>
<keyword evidence="2" id="KW-1185">Reference proteome</keyword>
<dbReference type="eggNOG" id="ENOG502ZEUC">
    <property type="taxonomic scope" value="Bacteria"/>
</dbReference>
<accession>A9C0D9</accession>
<evidence type="ECO:0000313" key="1">
    <source>
        <dbReference type="EMBL" id="ABX36705.1"/>
    </source>
</evidence>
<dbReference type="EMBL" id="CP000884">
    <property type="protein sequence ID" value="ABX36705.1"/>
    <property type="molecule type" value="Genomic_DNA"/>
</dbReference>
<dbReference type="KEGG" id="dac:Daci_4074"/>
<sequence>MSAASRHSTARILLRLRRWTGPWSAAPRAEHGTMPAMPIDPTHPKHTVHKRVVQAFQGHWAGHDNKYPQRFRLPPEELYHLDHVMHKGEHPGIMWGVPLDADPSTKGEMVAIDGTVVSIAPPESEPTA</sequence>
<dbReference type="Proteomes" id="UP000000784">
    <property type="component" value="Chromosome"/>
</dbReference>
<dbReference type="HOGENOM" id="CLU_1955994_0_0_4"/>
<reference evidence="2" key="2">
    <citation type="submission" date="2007-11" db="EMBL/GenBank/DDBJ databases">
        <title>Complete sequence of Delftia acidovorans DSM 14801 / SPH-1.</title>
        <authorList>
            <person name="Copeland A."/>
            <person name="Lucas S."/>
            <person name="Lapidus A."/>
            <person name="Barry K."/>
            <person name="Glavina del Rio T."/>
            <person name="Dalin E."/>
            <person name="Tice H."/>
            <person name="Pitluck S."/>
            <person name="Lowry S."/>
            <person name="Clum A."/>
            <person name="Schmutz J."/>
            <person name="Larimer F."/>
            <person name="Land M."/>
            <person name="Hauser L."/>
            <person name="Kyrpides N."/>
            <person name="Kim E."/>
            <person name="Schleheck D."/>
            <person name="Richardson P."/>
        </authorList>
    </citation>
    <scope>NUCLEOTIDE SEQUENCE [LARGE SCALE GENOMIC DNA]</scope>
    <source>
        <strain evidence="2">DSM 14801 / SPH-1</strain>
    </source>
</reference>
<protein>
    <submittedName>
        <fullName evidence="1">Uncharacterized protein</fullName>
    </submittedName>
</protein>
<organism evidence="1 2">
    <name type="scientific">Delftia acidovorans (strain DSM 14801 / SPH-1)</name>
    <dbReference type="NCBI Taxonomy" id="398578"/>
    <lineage>
        <taxon>Bacteria</taxon>
        <taxon>Pseudomonadati</taxon>
        <taxon>Pseudomonadota</taxon>
        <taxon>Betaproteobacteria</taxon>
        <taxon>Burkholderiales</taxon>
        <taxon>Comamonadaceae</taxon>
        <taxon>Delftia</taxon>
    </lineage>
</organism>
<dbReference type="AlphaFoldDB" id="A9C0D9"/>
<evidence type="ECO:0000313" key="2">
    <source>
        <dbReference type="Proteomes" id="UP000000784"/>
    </source>
</evidence>
<proteinExistence type="predicted"/>
<reference evidence="1 2" key="1">
    <citation type="journal article" date="2004" name="Appl. Environ. Microbiol.">
        <title>Mineralization of individual congeners of linear alkylbenzenesulfonate by defined pairs of heterotrophic bacteria.</title>
        <authorList>
            <person name="Schleheck D."/>
            <person name="Knepper T.P."/>
            <person name="Fischer K."/>
            <person name="Cook A.M."/>
        </authorList>
    </citation>
    <scope>NUCLEOTIDE SEQUENCE [LARGE SCALE GENOMIC DNA]</scope>
    <source>
        <strain evidence="2">DSM 14801 / SPH-1</strain>
    </source>
</reference>